<evidence type="ECO:0000313" key="1">
    <source>
        <dbReference type="EMBL" id="SOY40276.1"/>
    </source>
</evidence>
<accession>A0A375B9D7</accession>
<proteinExistence type="predicted"/>
<comment type="caution">
    <text evidence="1">The sequence shown here is derived from an EMBL/GenBank/DDBJ whole genome shotgun (WGS) entry which is preliminary data.</text>
</comment>
<gene>
    <name evidence="1" type="ORF">CBM2586_A10241</name>
</gene>
<dbReference type="AlphaFoldDB" id="A0A375B9D7"/>
<dbReference type="EMBL" id="OFSN01000001">
    <property type="protein sequence ID" value="SOY40276.1"/>
    <property type="molecule type" value="Genomic_DNA"/>
</dbReference>
<sequence length="21" mass="2291">MQDAVMESPAEMPGFFVFAEG</sequence>
<reference evidence="1" key="1">
    <citation type="submission" date="2018-01" db="EMBL/GenBank/DDBJ databases">
        <authorList>
            <person name="Clerissi C."/>
        </authorList>
    </citation>
    <scope>NUCLEOTIDE SEQUENCE</scope>
    <source>
        <strain evidence="1">Cupriavidus taiwanensis LMG 19430</strain>
    </source>
</reference>
<organism evidence="1">
    <name type="scientific">Cupriavidus taiwanensis</name>
    <dbReference type="NCBI Taxonomy" id="164546"/>
    <lineage>
        <taxon>Bacteria</taxon>
        <taxon>Pseudomonadati</taxon>
        <taxon>Pseudomonadota</taxon>
        <taxon>Betaproteobacteria</taxon>
        <taxon>Burkholderiales</taxon>
        <taxon>Burkholderiaceae</taxon>
        <taxon>Cupriavidus</taxon>
    </lineage>
</organism>
<name>A0A375B9D7_9BURK</name>
<dbReference type="Proteomes" id="UP000257016">
    <property type="component" value="Unassembled WGS sequence"/>
</dbReference>
<protein>
    <submittedName>
        <fullName evidence="1">Uncharacterized protein</fullName>
    </submittedName>
</protein>